<reference evidence="1 2" key="1">
    <citation type="submission" date="2017-05" db="EMBL/GenBank/DDBJ databases">
        <authorList>
            <person name="Varghese N."/>
            <person name="Submissions S."/>
        </authorList>
    </citation>
    <scope>NUCLEOTIDE SEQUENCE [LARGE SCALE GENOMIC DNA]</scope>
    <source>
        <strain evidence="1 2">DSM 15522</strain>
    </source>
</reference>
<comment type="caution">
    <text evidence="1">The sequence shown here is derived from an EMBL/GenBank/DDBJ whole genome shotgun (WGS) entry which is preliminary data.</text>
</comment>
<evidence type="ECO:0000313" key="1">
    <source>
        <dbReference type="EMBL" id="SMP02855.1"/>
    </source>
</evidence>
<sequence length="108" mass="12239">MKLAVVVGTNEVKRMRSALKFVNAAVTDSEVKLFILGECFKDKILDVEELHLKEAIESFLERGGKIYTCGTCIVVKKFIKDGEEGVCPLSTMEDLYEIIKWADKVIYF</sequence>
<dbReference type="Pfam" id="PF02635">
    <property type="entry name" value="DsrE"/>
    <property type="match status" value="1"/>
</dbReference>
<keyword evidence="2" id="KW-1185">Reference proteome</keyword>
<name>A0ABY1N7Y8_9BACT</name>
<dbReference type="Gene3D" id="3.40.1260.10">
    <property type="entry name" value="DsrEFH-like"/>
    <property type="match status" value="1"/>
</dbReference>
<dbReference type="Proteomes" id="UP001157911">
    <property type="component" value="Unassembled WGS sequence"/>
</dbReference>
<dbReference type="SUPFAM" id="SSF75169">
    <property type="entry name" value="DsrEFH-like"/>
    <property type="match status" value="1"/>
</dbReference>
<organism evidence="1 2">
    <name type="scientific">Desulfurobacterium pacificum</name>
    <dbReference type="NCBI Taxonomy" id="240166"/>
    <lineage>
        <taxon>Bacteria</taxon>
        <taxon>Pseudomonadati</taxon>
        <taxon>Aquificota</taxon>
        <taxon>Aquificia</taxon>
        <taxon>Desulfurobacteriales</taxon>
        <taxon>Desulfurobacteriaceae</taxon>
        <taxon>Desulfurobacterium</taxon>
    </lineage>
</organism>
<evidence type="ECO:0000313" key="2">
    <source>
        <dbReference type="Proteomes" id="UP001157911"/>
    </source>
</evidence>
<protein>
    <submittedName>
        <fullName evidence="1">Uncharacterized protein involved in oxidation of intracellular sulfur</fullName>
    </submittedName>
</protein>
<dbReference type="InterPro" id="IPR027396">
    <property type="entry name" value="DsrEFH-like"/>
</dbReference>
<proteinExistence type="predicted"/>
<dbReference type="RefSeq" id="WP_283399587.1">
    <property type="nucleotide sequence ID" value="NZ_FXUB01000001.1"/>
</dbReference>
<accession>A0ABY1N7Y8</accession>
<dbReference type="EMBL" id="FXUB01000001">
    <property type="protein sequence ID" value="SMP02855.1"/>
    <property type="molecule type" value="Genomic_DNA"/>
</dbReference>
<gene>
    <name evidence="1" type="ORF">SAMN06265339_0073</name>
</gene>
<dbReference type="InterPro" id="IPR003787">
    <property type="entry name" value="Sulphur_relay_DsrE/F-like"/>
</dbReference>